<organism evidence="1 3">
    <name type="scientific">Dictyobacter halimunensis</name>
    <dbReference type="NCBI Taxonomy" id="3026934"/>
    <lineage>
        <taxon>Bacteria</taxon>
        <taxon>Bacillati</taxon>
        <taxon>Chloroflexota</taxon>
        <taxon>Ktedonobacteria</taxon>
        <taxon>Ktedonobacterales</taxon>
        <taxon>Dictyobacteraceae</taxon>
        <taxon>Dictyobacter</taxon>
    </lineage>
</organism>
<evidence type="ECO:0000313" key="3">
    <source>
        <dbReference type="Proteomes" id="UP001344906"/>
    </source>
</evidence>
<protein>
    <submittedName>
        <fullName evidence="1">Uncharacterized protein</fullName>
    </submittedName>
</protein>
<keyword evidence="3" id="KW-1185">Reference proteome</keyword>
<reference evidence="1 3" key="1">
    <citation type="submission" date="2023-02" db="EMBL/GenBank/DDBJ databases">
        <title>Dictyobacter halimunensis sp. nov., a new member of the class Ktedonobacteria from forest soil in a geothermal area.</title>
        <authorList>
            <person name="Rachmania M.K."/>
            <person name="Ningsih F."/>
            <person name="Sakai Y."/>
            <person name="Yabe S."/>
            <person name="Yokota A."/>
            <person name="Sjamsuridzal W."/>
        </authorList>
    </citation>
    <scope>NUCLEOTIDE SEQUENCE [LARGE SCALE GENOMIC DNA]</scope>
    <source>
        <strain evidence="1 3">S3.2.2.5</strain>
    </source>
</reference>
<name>A0ABQ6FNZ9_9CHLR</name>
<comment type="caution">
    <text evidence="1">The sequence shown here is derived from an EMBL/GenBank/DDBJ whole genome shotgun (WGS) entry which is preliminary data.</text>
</comment>
<sequence length="73" mass="8679">MRCAFFCWKEGFPFHDSRFEPGFNDSSDFRRSREFVQEGLMVDEIKAFGDIRIQDIFIQFVDTDPNGRHRIVA</sequence>
<proteinExistence type="predicted"/>
<gene>
    <name evidence="1" type="ORF">KDH_15960</name>
    <name evidence="2" type="ORF">KDH_26680</name>
</gene>
<dbReference type="Proteomes" id="UP001344906">
    <property type="component" value="Unassembled WGS sequence"/>
</dbReference>
<dbReference type="EMBL" id="BSRI01000001">
    <property type="protein sequence ID" value="GLV54749.1"/>
    <property type="molecule type" value="Genomic_DNA"/>
</dbReference>
<accession>A0ABQ6FNZ9</accession>
<evidence type="ECO:0000313" key="2">
    <source>
        <dbReference type="EMBL" id="GLV55824.1"/>
    </source>
</evidence>
<evidence type="ECO:0000313" key="1">
    <source>
        <dbReference type="EMBL" id="GLV54749.1"/>
    </source>
</evidence>
<dbReference type="EMBL" id="BSRI01000001">
    <property type="protein sequence ID" value="GLV55824.1"/>
    <property type="molecule type" value="Genomic_DNA"/>
</dbReference>